<dbReference type="InterPro" id="IPR036250">
    <property type="entry name" value="AcylCo_DH-like_C"/>
</dbReference>
<dbReference type="InterPro" id="IPR012258">
    <property type="entry name" value="Acyl-CoA_oxidase"/>
</dbReference>
<evidence type="ECO:0000259" key="15">
    <source>
        <dbReference type="Pfam" id="PF22924"/>
    </source>
</evidence>
<comment type="subcellular location">
    <subcellularLocation>
        <location evidence="2">Peroxisome</location>
    </subcellularLocation>
</comment>
<evidence type="ECO:0000256" key="11">
    <source>
        <dbReference type="PIRSR" id="PIRSR000168-1"/>
    </source>
</evidence>
<evidence type="ECO:0000256" key="9">
    <source>
        <dbReference type="ARBA" id="ARBA00023140"/>
    </source>
</evidence>
<dbReference type="OrthoDB" id="538336at2759"/>
<keyword evidence="7" id="KW-0560">Oxidoreductase</keyword>
<dbReference type="PANTHER" id="PTHR10909:SF382">
    <property type="entry name" value="ACYL-COENZYME A OXIDASE"/>
    <property type="match status" value="1"/>
</dbReference>
<proteinExistence type="inferred from homology"/>
<keyword evidence="4 10" id="KW-0285">Flavoprotein</keyword>
<dbReference type="Pfam" id="PF02770">
    <property type="entry name" value="Acyl-CoA_dh_M"/>
    <property type="match status" value="1"/>
</dbReference>
<organism evidence="16 17">
    <name type="scientific">Thraustotheca clavata</name>
    <dbReference type="NCBI Taxonomy" id="74557"/>
    <lineage>
        <taxon>Eukaryota</taxon>
        <taxon>Sar</taxon>
        <taxon>Stramenopiles</taxon>
        <taxon>Oomycota</taxon>
        <taxon>Saprolegniomycetes</taxon>
        <taxon>Saprolegniales</taxon>
        <taxon>Achlyaceae</taxon>
        <taxon>Thraustotheca</taxon>
    </lineage>
</organism>
<dbReference type="SUPFAM" id="SSF47203">
    <property type="entry name" value="Acyl-CoA dehydrogenase C-terminal domain-like"/>
    <property type="match status" value="2"/>
</dbReference>
<sequence>MLRSRHSLLRLPLSRSASSVAFTRPLGFDVASERSKYGNASETFPTAQLNEWLDPDNKEMRANLKTFLKDNSFRPRYNIPLAEEREIALSQLKKICDEKFFSVKDFHTNPHRIYAAHEIAGLTNPSMATKMTVQFNLFGGTVLKLGTGTHHDMLLDGIDSLDDVGCFGLTELGYGNNAIEMETTAVYDKATDEFIIDSPTILSQKYWITNSAVHAKWVVVFAQLSVEGEHHGIQAFLVRIRDDDMNICKNVRVEDMGHKMGCNGVDNGKILFDNVRVPRSHMLDALSQVSSSGEFSSSIPSKRGRFLAVADQLLSGRVCIASMLMGGTKLSLAIAMRYAASRATVGPKGKSDMAIMKYQLQKRELIPLLARTYALACGLNYVKDAYAAWNKSTDPLERLELVTLCSAIKPVVSWNSENVVSVCRERCGGQGYLSANRFGEILGFSHAAVTAEGDNKVLMQKVTKELGELIKAGRYKLSETAAKPYQGTPSLDDVEYYRYLLGVREAKLMGKLGKTLKTEMAGGKALFEVWMMEESILVQEVALSYIERLAFNKVIESMDDPKNATIRPVLAKLAKLYAASCIQRDLGWYVCNDIITKEVGNSLDGTIKQLCGTEGLGEDALNLVHAFDIPEYVMAAPIALDWVKFNESDNQGEIV</sequence>
<feature type="active site" description="Proton acceptor" evidence="11">
    <location>
        <position position="452"/>
    </location>
</feature>
<dbReference type="SUPFAM" id="SSF56645">
    <property type="entry name" value="Acyl-CoA dehydrogenase NM domain-like"/>
    <property type="match status" value="1"/>
</dbReference>
<dbReference type="FunFam" id="1.20.140.10:FF:000007">
    <property type="entry name" value="Acyl-coenzyme A oxidase"/>
    <property type="match status" value="1"/>
</dbReference>
<comment type="similarity">
    <text evidence="3 10">Belongs to the acyl-CoA oxidase family.</text>
</comment>
<dbReference type="STRING" id="74557.A0A1V9Y7J7"/>
<dbReference type="InterPro" id="IPR046373">
    <property type="entry name" value="Acyl-CoA_Oxase/DH_mid-dom_sf"/>
</dbReference>
<keyword evidence="6" id="KW-0276">Fatty acid metabolism</keyword>
<evidence type="ECO:0000256" key="7">
    <source>
        <dbReference type="ARBA" id="ARBA00023002"/>
    </source>
</evidence>
<dbReference type="GO" id="GO:0005504">
    <property type="term" value="F:fatty acid binding"/>
    <property type="evidence" value="ECO:0007669"/>
    <property type="project" value="TreeGrafter"/>
</dbReference>
<accession>A0A1V9Y7J7</accession>
<dbReference type="Pfam" id="PF01756">
    <property type="entry name" value="ACOX"/>
    <property type="match status" value="1"/>
</dbReference>
<dbReference type="GO" id="GO:0003997">
    <property type="term" value="F:acyl-CoA oxidase activity"/>
    <property type="evidence" value="ECO:0007669"/>
    <property type="project" value="InterPro"/>
</dbReference>
<protein>
    <recommendedName>
        <fullName evidence="10">Acyl-coenzyme A oxidase</fullName>
    </recommendedName>
</protein>
<evidence type="ECO:0000256" key="3">
    <source>
        <dbReference type="ARBA" id="ARBA00006288"/>
    </source>
</evidence>
<feature type="domain" description="Acyl-CoA oxidase/dehydrogenase middle" evidence="14">
    <location>
        <begin position="166"/>
        <end position="275"/>
    </location>
</feature>
<dbReference type="PANTHER" id="PTHR10909">
    <property type="entry name" value="ELECTRON TRANSPORT OXIDOREDUCTASE"/>
    <property type="match status" value="1"/>
</dbReference>
<dbReference type="Gene3D" id="2.40.110.10">
    <property type="entry name" value="Butyryl-CoA Dehydrogenase, subunit A, domain 2"/>
    <property type="match status" value="1"/>
</dbReference>
<comment type="cofactor">
    <cofactor evidence="1">
        <name>FAD</name>
        <dbReference type="ChEBI" id="CHEBI:57692"/>
    </cofactor>
</comment>
<evidence type="ECO:0000259" key="14">
    <source>
        <dbReference type="Pfam" id="PF02770"/>
    </source>
</evidence>
<evidence type="ECO:0000256" key="8">
    <source>
        <dbReference type="ARBA" id="ARBA00023098"/>
    </source>
</evidence>
<evidence type="ECO:0000313" key="17">
    <source>
        <dbReference type="Proteomes" id="UP000243217"/>
    </source>
</evidence>
<dbReference type="GO" id="GO:0005777">
    <property type="term" value="C:peroxisome"/>
    <property type="evidence" value="ECO:0007669"/>
    <property type="project" value="UniProtKB-SubCell"/>
</dbReference>
<keyword evidence="5 10" id="KW-0274">FAD</keyword>
<reference evidence="16 17" key="1">
    <citation type="journal article" date="2014" name="Genome Biol. Evol.">
        <title>The secreted proteins of Achlya hypogyna and Thraustotheca clavata identify the ancestral oomycete secretome and reveal gene acquisitions by horizontal gene transfer.</title>
        <authorList>
            <person name="Misner I."/>
            <person name="Blouin N."/>
            <person name="Leonard G."/>
            <person name="Richards T.A."/>
            <person name="Lane C.E."/>
        </authorList>
    </citation>
    <scope>NUCLEOTIDE SEQUENCE [LARGE SCALE GENOMIC DNA]</scope>
    <source>
        <strain evidence="16 17">ATCC 34112</strain>
    </source>
</reference>
<dbReference type="InterPro" id="IPR002655">
    <property type="entry name" value="Acyl-CoA_oxidase_C"/>
</dbReference>
<dbReference type="InterPro" id="IPR055060">
    <property type="entry name" value="ACOX_C_alpha1"/>
</dbReference>
<dbReference type="GO" id="GO:0055088">
    <property type="term" value="P:lipid homeostasis"/>
    <property type="evidence" value="ECO:0007669"/>
    <property type="project" value="TreeGrafter"/>
</dbReference>
<evidence type="ECO:0000256" key="5">
    <source>
        <dbReference type="ARBA" id="ARBA00022827"/>
    </source>
</evidence>
<feature type="domain" description="Acyl-CoA oxidase C-terminal" evidence="13">
    <location>
        <begin position="498"/>
        <end position="639"/>
    </location>
</feature>
<dbReference type="InterPro" id="IPR009100">
    <property type="entry name" value="AcylCoA_DH/oxidase_NM_dom_sf"/>
</dbReference>
<evidence type="ECO:0000256" key="4">
    <source>
        <dbReference type="ARBA" id="ARBA00022630"/>
    </source>
</evidence>
<feature type="binding site" evidence="12">
    <location>
        <position position="170"/>
    </location>
    <ligand>
        <name>FAD</name>
        <dbReference type="ChEBI" id="CHEBI:57692"/>
    </ligand>
</feature>
<comment type="caution">
    <text evidence="16">The sequence shown here is derived from an EMBL/GenBank/DDBJ whole genome shotgun (WGS) entry which is preliminary data.</text>
</comment>
<keyword evidence="9" id="KW-0576">Peroxisome</keyword>
<dbReference type="EMBL" id="JNBS01004924">
    <property type="protein sequence ID" value="OQR81702.1"/>
    <property type="molecule type" value="Genomic_DNA"/>
</dbReference>
<dbReference type="AlphaFoldDB" id="A0A1V9Y7J7"/>
<evidence type="ECO:0000313" key="16">
    <source>
        <dbReference type="EMBL" id="OQR81702.1"/>
    </source>
</evidence>
<dbReference type="InterPro" id="IPR006091">
    <property type="entry name" value="Acyl-CoA_Oxase/DH_mid-dom"/>
</dbReference>
<gene>
    <name evidence="16" type="ORF">THRCLA_11490</name>
</gene>
<evidence type="ECO:0000256" key="1">
    <source>
        <dbReference type="ARBA" id="ARBA00001974"/>
    </source>
</evidence>
<dbReference type="GO" id="GO:0071949">
    <property type="term" value="F:FAD binding"/>
    <property type="evidence" value="ECO:0007669"/>
    <property type="project" value="InterPro"/>
</dbReference>
<keyword evidence="8" id="KW-0443">Lipid metabolism</keyword>
<evidence type="ECO:0000256" key="6">
    <source>
        <dbReference type="ARBA" id="ARBA00022832"/>
    </source>
</evidence>
<feature type="domain" description="Acyl-CoA oxidase C-alpha1" evidence="15">
    <location>
        <begin position="313"/>
        <end position="466"/>
    </location>
</feature>
<keyword evidence="17" id="KW-1185">Reference proteome</keyword>
<dbReference type="Proteomes" id="UP000243217">
    <property type="component" value="Unassembled WGS sequence"/>
</dbReference>
<evidence type="ECO:0000256" key="10">
    <source>
        <dbReference type="PIRNR" id="PIRNR000168"/>
    </source>
</evidence>
<dbReference type="FunFam" id="2.40.110.10:FF:000005">
    <property type="entry name" value="Acyl-coenzyme A oxidase"/>
    <property type="match status" value="1"/>
</dbReference>
<evidence type="ECO:0000259" key="13">
    <source>
        <dbReference type="Pfam" id="PF01756"/>
    </source>
</evidence>
<dbReference type="PIRSF" id="PIRSF000168">
    <property type="entry name" value="Acyl-CoA_oxidase"/>
    <property type="match status" value="1"/>
</dbReference>
<dbReference type="Pfam" id="PF22924">
    <property type="entry name" value="ACOX_C_alpha1"/>
    <property type="match status" value="1"/>
</dbReference>
<dbReference type="FunFam" id="1.20.140.10:FF:000010">
    <property type="entry name" value="Acyl-coenzyme A oxidase"/>
    <property type="match status" value="1"/>
</dbReference>
<name>A0A1V9Y7J7_9STRA</name>
<dbReference type="GO" id="GO:0033540">
    <property type="term" value="P:fatty acid beta-oxidation using acyl-CoA oxidase"/>
    <property type="evidence" value="ECO:0007669"/>
    <property type="project" value="TreeGrafter"/>
</dbReference>
<evidence type="ECO:0000256" key="12">
    <source>
        <dbReference type="PIRSR" id="PIRSR000168-2"/>
    </source>
</evidence>
<dbReference type="Gene3D" id="1.20.140.10">
    <property type="entry name" value="Butyryl-CoA Dehydrogenase, subunit A, domain 3"/>
    <property type="match status" value="2"/>
</dbReference>
<evidence type="ECO:0000256" key="2">
    <source>
        <dbReference type="ARBA" id="ARBA00004275"/>
    </source>
</evidence>